<evidence type="ECO:0000313" key="7">
    <source>
        <dbReference type="EMBL" id="MBJ6725655.1"/>
    </source>
</evidence>
<dbReference type="InterPro" id="IPR003661">
    <property type="entry name" value="HisK_dim/P_dom"/>
</dbReference>
<comment type="caution">
    <text evidence="7">The sequence shown here is derived from an EMBL/GenBank/DDBJ whole genome shotgun (WGS) entry which is preliminary data.</text>
</comment>
<dbReference type="Gene3D" id="3.30.450.20">
    <property type="entry name" value="PAS domain"/>
    <property type="match status" value="1"/>
</dbReference>
<dbReference type="CDD" id="cd00082">
    <property type="entry name" value="HisKA"/>
    <property type="match status" value="1"/>
</dbReference>
<dbReference type="GO" id="GO:0000155">
    <property type="term" value="F:phosphorelay sensor kinase activity"/>
    <property type="evidence" value="ECO:0007669"/>
    <property type="project" value="InterPro"/>
</dbReference>
<dbReference type="InterPro" id="IPR005467">
    <property type="entry name" value="His_kinase_dom"/>
</dbReference>
<evidence type="ECO:0000313" key="8">
    <source>
        <dbReference type="Proteomes" id="UP000636888"/>
    </source>
</evidence>
<evidence type="ECO:0000256" key="5">
    <source>
        <dbReference type="SAM" id="Phobius"/>
    </source>
</evidence>
<dbReference type="AlphaFoldDB" id="A0A8J7JM45"/>
<evidence type="ECO:0000256" key="2">
    <source>
        <dbReference type="ARBA" id="ARBA00012438"/>
    </source>
</evidence>
<sequence length="523" mass="57783">MSSSQPAAARPERTKLIFAPIRLMAILILSVFAIEMAVMIALSRMPQLSVVAANFIDATSLVTILFPILYFSVQKPLLQLLEDYRGKERELLGHREALEEKVARRTEELTAAVARLEQEAAERRKAEEALSESEDCFRRIFEQNDDGIILFSQSDGAIRDVNPAAEIIFDCDRDTCRARGVTRFCSRDGGNTLQETLDELRDHGGDLQIPRLTLALPDGTERLLSFRGKVVQLRGEKILYTTFHDITRRVRLEEEAQQMQGRLIHANRMTSLGMLVSSVAHEVNNPSNYIMLNARLLKGAWDDIAPLLEERYRETGDFPVGQSSYGEMRGILPELFDGILDGAQRISSIVENLKRFGRDDRTGSEVPVDVNEVVSLACAILNHYVARYTRNFRIEPGEGLPRVRGNRLQLEQVVMNLIANAAQALSGPQGQIRVTTSCDPGSGQVLIQVADTGCGISPEVAQRIMEPFFTTRLDQGGTGLGLAISANIVKDAGGTLDFQSVPGEGTVFTLRLAPVPETAHPNA</sequence>
<dbReference type="SUPFAM" id="SSF47384">
    <property type="entry name" value="Homodimeric domain of signal transducing histidine kinase"/>
    <property type="match status" value="1"/>
</dbReference>
<dbReference type="EMBL" id="JAEMHM010000010">
    <property type="protein sequence ID" value="MBJ6725655.1"/>
    <property type="molecule type" value="Genomic_DNA"/>
</dbReference>
<accession>A0A8J7JM45</accession>
<feature type="transmembrane region" description="Helical" evidence="5">
    <location>
        <begin position="48"/>
        <end position="71"/>
    </location>
</feature>
<organism evidence="7 8">
    <name type="scientific">Geomesophilobacter sediminis</name>
    <dbReference type="NCBI Taxonomy" id="2798584"/>
    <lineage>
        <taxon>Bacteria</taxon>
        <taxon>Pseudomonadati</taxon>
        <taxon>Thermodesulfobacteriota</taxon>
        <taxon>Desulfuromonadia</taxon>
        <taxon>Geobacterales</taxon>
        <taxon>Geobacteraceae</taxon>
        <taxon>Geomesophilobacter</taxon>
    </lineage>
</organism>
<proteinExistence type="predicted"/>
<gene>
    <name evidence="7" type="ORF">JFN93_13115</name>
</gene>
<keyword evidence="5" id="KW-0472">Membrane</keyword>
<dbReference type="InterPro" id="IPR036097">
    <property type="entry name" value="HisK_dim/P_sf"/>
</dbReference>
<keyword evidence="5" id="KW-1133">Transmembrane helix</keyword>
<dbReference type="InterPro" id="IPR000014">
    <property type="entry name" value="PAS"/>
</dbReference>
<dbReference type="Proteomes" id="UP000636888">
    <property type="component" value="Unassembled WGS sequence"/>
</dbReference>
<dbReference type="Pfam" id="PF13188">
    <property type="entry name" value="PAS_8"/>
    <property type="match status" value="1"/>
</dbReference>
<evidence type="ECO:0000256" key="4">
    <source>
        <dbReference type="SAM" id="Coils"/>
    </source>
</evidence>
<name>A0A8J7JM45_9BACT</name>
<dbReference type="InterPro" id="IPR036890">
    <property type="entry name" value="HATPase_C_sf"/>
</dbReference>
<keyword evidence="5" id="KW-0812">Transmembrane</keyword>
<dbReference type="PRINTS" id="PR00344">
    <property type="entry name" value="BCTRLSENSOR"/>
</dbReference>
<dbReference type="SUPFAM" id="SSF55874">
    <property type="entry name" value="ATPase domain of HSP90 chaperone/DNA topoisomerase II/histidine kinase"/>
    <property type="match status" value="1"/>
</dbReference>
<dbReference type="Pfam" id="PF02518">
    <property type="entry name" value="HATPase_c"/>
    <property type="match status" value="1"/>
</dbReference>
<dbReference type="Gene3D" id="3.30.565.10">
    <property type="entry name" value="Histidine kinase-like ATPase, C-terminal domain"/>
    <property type="match status" value="1"/>
</dbReference>
<evidence type="ECO:0000256" key="3">
    <source>
        <dbReference type="ARBA" id="ARBA00022553"/>
    </source>
</evidence>
<dbReference type="SMART" id="SM00091">
    <property type="entry name" value="PAS"/>
    <property type="match status" value="1"/>
</dbReference>
<dbReference type="InterPro" id="IPR003594">
    <property type="entry name" value="HATPase_dom"/>
</dbReference>
<keyword evidence="3" id="KW-0597">Phosphoprotein</keyword>
<dbReference type="InterPro" id="IPR035965">
    <property type="entry name" value="PAS-like_dom_sf"/>
</dbReference>
<dbReference type="SMART" id="SM00387">
    <property type="entry name" value="HATPase_c"/>
    <property type="match status" value="1"/>
</dbReference>
<feature type="coiled-coil region" evidence="4">
    <location>
        <begin position="81"/>
        <end position="136"/>
    </location>
</feature>
<feature type="transmembrane region" description="Helical" evidence="5">
    <location>
        <begin position="21"/>
        <end position="42"/>
    </location>
</feature>
<dbReference type="Gene3D" id="1.10.287.130">
    <property type="match status" value="1"/>
</dbReference>
<dbReference type="EC" id="2.7.13.3" evidence="2"/>
<feature type="domain" description="Histidine kinase" evidence="6">
    <location>
        <begin position="278"/>
        <end position="516"/>
    </location>
</feature>
<dbReference type="SUPFAM" id="SSF55785">
    <property type="entry name" value="PYP-like sensor domain (PAS domain)"/>
    <property type="match status" value="1"/>
</dbReference>
<dbReference type="RefSeq" id="WP_199384549.1">
    <property type="nucleotide sequence ID" value="NZ_JAEMHM010000010.1"/>
</dbReference>
<evidence type="ECO:0000259" key="6">
    <source>
        <dbReference type="PROSITE" id="PS50109"/>
    </source>
</evidence>
<dbReference type="PROSITE" id="PS50109">
    <property type="entry name" value="HIS_KIN"/>
    <property type="match status" value="1"/>
</dbReference>
<dbReference type="PANTHER" id="PTHR43065:SF42">
    <property type="entry name" value="TWO-COMPONENT SENSOR PPRA"/>
    <property type="match status" value="1"/>
</dbReference>
<reference evidence="7" key="1">
    <citation type="submission" date="2020-12" db="EMBL/GenBank/DDBJ databases">
        <title>Geomonas sp. Red875, isolated from river sediment.</title>
        <authorList>
            <person name="Xu Z."/>
            <person name="Zhang Z."/>
            <person name="Masuda Y."/>
            <person name="Itoh H."/>
            <person name="Senoo K."/>
        </authorList>
    </citation>
    <scope>NUCLEOTIDE SEQUENCE</scope>
    <source>
        <strain evidence="7">Red875</strain>
    </source>
</reference>
<dbReference type="PANTHER" id="PTHR43065">
    <property type="entry name" value="SENSOR HISTIDINE KINASE"/>
    <property type="match status" value="1"/>
</dbReference>
<dbReference type="NCBIfam" id="TIGR00229">
    <property type="entry name" value="sensory_box"/>
    <property type="match status" value="1"/>
</dbReference>
<keyword evidence="8" id="KW-1185">Reference proteome</keyword>
<dbReference type="CDD" id="cd00130">
    <property type="entry name" value="PAS"/>
    <property type="match status" value="1"/>
</dbReference>
<evidence type="ECO:0000256" key="1">
    <source>
        <dbReference type="ARBA" id="ARBA00000085"/>
    </source>
</evidence>
<protein>
    <recommendedName>
        <fullName evidence="2">histidine kinase</fullName>
        <ecNumber evidence="2">2.7.13.3</ecNumber>
    </recommendedName>
</protein>
<keyword evidence="4" id="KW-0175">Coiled coil</keyword>
<dbReference type="InterPro" id="IPR004358">
    <property type="entry name" value="Sig_transdc_His_kin-like_C"/>
</dbReference>
<comment type="catalytic activity">
    <reaction evidence="1">
        <text>ATP + protein L-histidine = ADP + protein N-phospho-L-histidine.</text>
        <dbReference type="EC" id="2.7.13.3"/>
    </reaction>
</comment>